<protein>
    <submittedName>
        <fullName evidence="1">Uncharacterized protein</fullName>
    </submittedName>
</protein>
<proteinExistence type="predicted"/>
<accession>A0A4C1T8P4</accession>
<dbReference type="Proteomes" id="UP000299102">
    <property type="component" value="Unassembled WGS sequence"/>
</dbReference>
<dbReference type="AlphaFoldDB" id="A0A4C1T8P4"/>
<reference evidence="1 2" key="1">
    <citation type="journal article" date="2019" name="Commun. Biol.">
        <title>The bagworm genome reveals a unique fibroin gene that provides high tensile strength.</title>
        <authorList>
            <person name="Kono N."/>
            <person name="Nakamura H."/>
            <person name="Ohtoshi R."/>
            <person name="Tomita M."/>
            <person name="Numata K."/>
            <person name="Arakawa K."/>
        </authorList>
    </citation>
    <scope>NUCLEOTIDE SEQUENCE [LARGE SCALE GENOMIC DNA]</scope>
</reference>
<name>A0A4C1T8P4_EUMVA</name>
<sequence>MSPSKLFSKSQRKHVAVACIYSGKNLEHDRHRDQKQYRVRIESRTETIIHSKLDHYENRRNIFYVHTGNAAGGQLVVIE</sequence>
<evidence type="ECO:0000313" key="1">
    <source>
        <dbReference type="EMBL" id="GBP09661.1"/>
    </source>
</evidence>
<comment type="caution">
    <text evidence="1">The sequence shown here is derived from an EMBL/GenBank/DDBJ whole genome shotgun (WGS) entry which is preliminary data.</text>
</comment>
<dbReference type="EMBL" id="BGZK01000036">
    <property type="protein sequence ID" value="GBP09661.1"/>
    <property type="molecule type" value="Genomic_DNA"/>
</dbReference>
<evidence type="ECO:0000313" key="2">
    <source>
        <dbReference type="Proteomes" id="UP000299102"/>
    </source>
</evidence>
<gene>
    <name evidence="1" type="ORF">EVAR_76635_1</name>
</gene>
<organism evidence="1 2">
    <name type="scientific">Eumeta variegata</name>
    <name type="common">Bagworm moth</name>
    <name type="synonym">Eumeta japonica</name>
    <dbReference type="NCBI Taxonomy" id="151549"/>
    <lineage>
        <taxon>Eukaryota</taxon>
        <taxon>Metazoa</taxon>
        <taxon>Ecdysozoa</taxon>
        <taxon>Arthropoda</taxon>
        <taxon>Hexapoda</taxon>
        <taxon>Insecta</taxon>
        <taxon>Pterygota</taxon>
        <taxon>Neoptera</taxon>
        <taxon>Endopterygota</taxon>
        <taxon>Lepidoptera</taxon>
        <taxon>Glossata</taxon>
        <taxon>Ditrysia</taxon>
        <taxon>Tineoidea</taxon>
        <taxon>Psychidae</taxon>
        <taxon>Oiketicinae</taxon>
        <taxon>Eumeta</taxon>
    </lineage>
</organism>
<keyword evidence="2" id="KW-1185">Reference proteome</keyword>